<organism evidence="2 3">
    <name type="scientific">Novymonas esmeraldas</name>
    <dbReference type="NCBI Taxonomy" id="1808958"/>
    <lineage>
        <taxon>Eukaryota</taxon>
        <taxon>Discoba</taxon>
        <taxon>Euglenozoa</taxon>
        <taxon>Kinetoplastea</taxon>
        <taxon>Metakinetoplastina</taxon>
        <taxon>Trypanosomatida</taxon>
        <taxon>Trypanosomatidae</taxon>
        <taxon>Novymonas</taxon>
    </lineage>
</organism>
<feature type="compositionally biased region" description="Low complexity" evidence="1">
    <location>
        <begin position="169"/>
        <end position="180"/>
    </location>
</feature>
<feature type="region of interest" description="Disordered" evidence="1">
    <location>
        <begin position="417"/>
        <end position="454"/>
    </location>
</feature>
<gene>
    <name evidence="2" type="ORF">NESM_000038300</name>
</gene>
<feature type="compositionally biased region" description="Low complexity" evidence="1">
    <location>
        <begin position="77"/>
        <end position="109"/>
    </location>
</feature>
<evidence type="ECO:0000313" key="2">
    <source>
        <dbReference type="EMBL" id="KAK7199904.1"/>
    </source>
</evidence>
<sequence length="454" mass="46130">MAHRGGRPRPYRSPAAAYAPPSSSSTASTPAPTPTPAISAVCVDVRELLRHANAAPKSALSDARTPSSRQPDAPKTAADAVVSSSSSRSPRPSLTSAAAPPPESAFWAPAYPPLSGFTANSGPPPLSPTDATILNSILGQPSVLTTTLTDYSYTSGLADGAPTQLPQTRRPSLRSSAVASPSPPPLAAAAAAASHPLAVSARDSSGDGVSGRTTSAQSGMRTPRADTATPYQASFVAELTSAPTPLPGVLVGYSETGRAHHAVAGGTMVDAVDLSPTAHRAMTSVLGQLHTYAGTFASAEGQGAPERDASVYSGGRGASPLPPHRAPAYTSAAGVSPPPRPRGLSACAGRGGSAGDGAVARRSVAQLWRQCPALAAATFNTVDMEPHRPQGAVQAAAATSHGLAYDKPHAAATVLSPVAHRRSSPAPRRTIPPAFQRQLRYSEAAPTTRRPKRK</sequence>
<feature type="region of interest" description="Disordered" evidence="1">
    <location>
        <begin position="53"/>
        <end position="125"/>
    </location>
</feature>
<dbReference type="EMBL" id="JAECZO010000002">
    <property type="protein sequence ID" value="KAK7199904.1"/>
    <property type="molecule type" value="Genomic_DNA"/>
</dbReference>
<evidence type="ECO:0000313" key="3">
    <source>
        <dbReference type="Proteomes" id="UP001430356"/>
    </source>
</evidence>
<feature type="region of interest" description="Disordered" evidence="1">
    <location>
        <begin position="156"/>
        <end position="226"/>
    </location>
</feature>
<feature type="compositionally biased region" description="Low complexity" evidence="1">
    <location>
        <begin position="12"/>
        <end position="30"/>
    </location>
</feature>
<protein>
    <submittedName>
        <fullName evidence="2">Uncharacterized protein</fullName>
    </submittedName>
</protein>
<comment type="caution">
    <text evidence="2">The sequence shown here is derived from an EMBL/GenBank/DDBJ whole genome shotgun (WGS) entry which is preliminary data.</text>
</comment>
<feature type="compositionally biased region" description="Basic residues" evidence="1">
    <location>
        <begin position="1"/>
        <end position="10"/>
    </location>
</feature>
<feature type="compositionally biased region" description="Polar residues" evidence="1">
    <location>
        <begin position="211"/>
        <end position="220"/>
    </location>
</feature>
<dbReference type="Proteomes" id="UP001430356">
    <property type="component" value="Unassembled WGS sequence"/>
</dbReference>
<dbReference type="AlphaFoldDB" id="A0AAW0F3U2"/>
<accession>A0AAW0F3U2</accession>
<keyword evidence="3" id="KW-1185">Reference proteome</keyword>
<feature type="compositionally biased region" description="Low complexity" evidence="1">
    <location>
        <begin position="187"/>
        <end position="202"/>
    </location>
</feature>
<name>A0AAW0F3U2_9TRYP</name>
<feature type="region of interest" description="Disordered" evidence="1">
    <location>
        <begin position="298"/>
        <end position="322"/>
    </location>
</feature>
<reference evidence="2 3" key="1">
    <citation type="journal article" date="2021" name="MBio">
        <title>A New Model Trypanosomatid, Novymonas esmeraldas: Genomic Perception of Its 'Candidatus Pandoraea novymonadis' Endosymbiont.</title>
        <authorList>
            <person name="Zakharova A."/>
            <person name="Saura A."/>
            <person name="Butenko A."/>
            <person name="Podesvova L."/>
            <person name="Warmusova S."/>
            <person name="Kostygov A.Y."/>
            <person name="Nenarokova A."/>
            <person name="Lukes J."/>
            <person name="Opperdoes F.R."/>
            <person name="Yurchenko V."/>
        </authorList>
    </citation>
    <scope>NUCLEOTIDE SEQUENCE [LARGE SCALE GENOMIC DNA]</scope>
    <source>
        <strain evidence="2 3">E262AT.01</strain>
    </source>
</reference>
<proteinExistence type="predicted"/>
<feature type="region of interest" description="Disordered" evidence="1">
    <location>
        <begin position="1"/>
        <end position="37"/>
    </location>
</feature>
<evidence type="ECO:0000256" key="1">
    <source>
        <dbReference type="SAM" id="MobiDB-lite"/>
    </source>
</evidence>